<reference evidence="2 3" key="1">
    <citation type="submission" date="2018-01" db="EMBL/GenBank/DDBJ databases">
        <title>Lactibacter flavus gen. nov., sp. nov., a novel bacterium of the family Propionibacteriaceae isolated from raw milk and dairy products.</title>
        <authorList>
            <person name="Wenning M."/>
            <person name="Breitenwieser F."/>
            <person name="Huptas C."/>
            <person name="von Neubeck M."/>
            <person name="Busse H.-J."/>
            <person name="Scherer S."/>
        </authorList>
    </citation>
    <scope>NUCLEOTIDE SEQUENCE [LARGE SCALE GENOMIC DNA]</scope>
    <source>
        <strain evidence="2 3">VG341</strain>
    </source>
</reference>
<dbReference type="Pfam" id="PF00583">
    <property type="entry name" value="Acetyltransf_1"/>
    <property type="match status" value="1"/>
</dbReference>
<gene>
    <name evidence="2" type="ORF">C1706_06040</name>
</gene>
<name>A0A4Q2EHZ0_9ACTN</name>
<dbReference type="PROSITE" id="PS51186">
    <property type="entry name" value="GNAT"/>
    <property type="match status" value="1"/>
</dbReference>
<dbReference type="AlphaFoldDB" id="A0A4Q2EHZ0"/>
<evidence type="ECO:0000313" key="2">
    <source>
        <dbReference type="EMBL" id="RXW32703.1"/>
    </source>
</evidence>
<protein>
    <recommendedName>
        <fullName evidence="1">N-acetyltransferase domain-containing protein</fullName>
    </recommendedName>
</protein>
<dbReference type="Proteomes" id="UP000290624">
    <property type="component" value="Unassembled WGS sequence"/>
</dbReference>
<dbReference type="EMBL" id="PPCV01000003">
    <property type="protein sequence ID" value="RXW32703.1"/>
    <property type="molecule type" value="Genomic_DNA"/>
</dbReference>
<organism evidence="2 3">
    <name type="scientific">Propioniciclava flava</name>
    <dbReference type="NCBI Taxonomy" id="2072026"/>
    <lineage>
        <taxon>Bacteria</taxon>
        <taxon>Bacillati</taxon>
        <taxon>Actinomycetota</taxon>
        <taxon>Actinomycetes</taxon>
        <taxon>Propionibacteriales</taxon>
        <taxon>Propionibacteriaceae</taxon>
        <taxon>Propioniciclava</taxon>
    </lineage>
</organism>
<dbReference type="RefSeq" id="WP_164987455.1">
    <property type="nucleotide sequence ID" value="NZ_PPCV01000003.1"/>
</dbReference>
<feature type="domain" description="N-acetyltransferase" evidence="1">
    <location>
        <begin position="1"/>
        <end position="144"/>
    </location>
</feature>
<keyword evidence="3" id="KW-1185">Reference proteome</keyword>
<evidence type="ECO:0000259" key="1">
    <source>
        <dbReference type="PROSITE" id="PS51186"/>
    </source>
</evidence>
<evidence type="ECO:0000313" key="3">
    <source>
        <dbReference type="Proteomes" id="UP000290624"/>
    </source>
</evidence>
<proteinExistence type="predicted"/>
<dbReference type="InterPro" id="IPR000182">
    <property type="entry name" value="GNAT_dom"/>
</dbReference>
<comment type="caution">
    <text evidence="2">The sequence shown here is derived from an EMBL/GenBank/DDBJ whole genome shotgun (WGS) entry which is preliminary data.</text>
</comment>
<accession>A0A4Q2EHZ0</accession>
<dbReference type="Gene3D" id="3.40.630.30">
    <property type="match status" value="1"/>
</dbReference>
<dbReference type="GO" id="GO:0016747">
    <property type="term" value="F:acyltransferase activity, transferring groups other than amino-acyl groups"/>
    <property type="evidence" value="ECO:0007669"/>
    <property type="project" value="InterPro"/>
</dbReference>
<dbReference type="SUPFAM" id="SSF55729">
    <property type="entry name" value="Acyl-CoA N-acyltransferases (Nat)"/>
    <property type="match status" value="1"/>
</dbReference>
<sequence length="171" mass="18642">MRSLIALDSHDFATVVCPWCGRGAPRSSFGFKVLRDDEVVGLLACSASDELGGFYPQSSVVITQLWVSPEHVGELVGSQLVQKVAAVVAPERVRYLVSGGTHGVPDCRHLPAGFLDAVGFVESVPGAQWRLDLWRTTWVARAARQVMGWVERLWPGRRPAPAGRSIHDPSE</sequence>
<dbReference type="InterPro" id="IPR016181">
    <property type="entry name" value="Acyl_CoA_acyltransferase"/>
</dbReference>